<keyword evidence="1" id="KW-0472">Membrane</keyword>
<organism evidence="2 3">
    <name type="scientific">Tropicimonas isoalkanivorans</name>
    <dbReference type="NCBI Taxonomy" id="441112"/>
    <lineage>
        <taxon>Bacteria</taxon>
        <taxon>Pseudomonadati</taxon>
        <taxon>Pseudomonadota</taxon>
        <taxon>Alphaproteobacteria</taxon>
        <taxon>Rhodobacterales</taxon>
        <taxon>Roseobacteraceae</taxon>
        <taxon>Tropicimonas</taxon>
    </lineage>
</organism>
<feature type="transmembrane region" description="Helical" evidence="1">
    <location>
        <begin position="155"/>
        <end position="172"/>
    </location>
</feature>
<dbReference type="AlphaFoldDB" id="A0A1I1DPL8"/>
<keyword evidence="1" id="KW-0812">Transmembrane</keyword>
<feature type="transmembrane region" description="Helical" evidence="1">
    <location>
        <begin position="62"/>
        <end position="86"/>
    </location>
</feature>
<protein>
    <submittedName>
        <fullName evidence="2">Uncharacterized protein</fullName>
    </submittedName>
</protein>
<accession>A0A1I1DPL8</accession>
<gene>
    <name evidence="2" type="ORF">SAMN04488094_101400</name>
</gene>
<dbReference type="EMBL" id="FOLG01000001">
    <property type="protein sequence ID" value="SFB76905.1"/>
    <property type="molecule type" value="Genomic_DNA"/>
</dbReference>
<feature type="transmembrane region" description="Helical" evidence="1">
    <location>
        <begin position="93"/>
        <end position="110"/>
    </location>
</feature>
<name>A0A1I1DPL8_9RHOB</name>
<evidence type="ECO:0000313" key="2">
    <source>
        <dbReference type="EMBL" id="SFB76905.1"/>
    </source>
</evidence>
<reference evidence="2 3" key="1">
    <citation type="submission" date="2016-10" db="EMBL/GenBank/DDBJ databases">
        <authorList>
            <person name="de Groot N.N."/>
        </authorList>
    </citation>
    <scope>NUCLEOTIDE SEQUENCE [LARGE SCALE GENOMIC DNA]</scope>
    <source>
        <strain evidence="2 3">DSM 19548</strain>
    </source>
</reference>
<dbReference type="Proteomes" id="UP000198728">
    <property type="component" value="Unassembled WGS sequence"/>
</dbReference>
<feature type="transmembrane region" description="Helical" evidence="1">
    <location>
        <begin position="21"/>
        <end position="42"/>
    </location>
</feature>
<keyword evidence="3" id="KW-1185">Reference proteome</keyword>
<feature type="transmembrane region" description="Helical" evidence="1">
    <location>
        <begin position="130"/>
        <end position="148"/>
    </location>
</feature>
<dbReference type="OrthoDB" id="7864031at2"/>
<keyword evidence="1" id="KW-1133">Transmembrane helix</keyword>
<proteinExistence type="predicted"/>
<sequence length="209" mass="22092">MFTRDSEIQGGADVKRQGGRWRTPAVAALAVLIATAAIVGLADRAGYDVSALIRDAAAEFDVPISAGSVSFIGVVMLLLTSGAAAVTAMATRTNRAVLAAVGLLSLMLALDDQFMLHERIIKRYFGIEEEVVMAVYALWATGLLIAVWRGRLKPWVSGLLVPAGVMALSVTADQVGTSYVIEDLLKVTGFGAWAAFWVSVSRATLQGHA</sequence>
<evidence type="ECO:0000313" key="3">
    <source>
        <dbReference type="Proteomes" id="UP000198728"/>
    </source>
</evidence>
<evidence type="ECO:0000256" key="1">
    <source>
        <dbReference type="SAM" id="Phobius"/>
    </source>
</evidence>
<dbReference type="RefSeq" id="WP_143089800.1">
    <property type="nucleotide sequence ID" value="NZ_FOLG01000001.1"/>
</dbReference>